<comment type="caution">
    <text evidence="2">The sequence shown here is derived from an EMBL/GenBank/DDBJ whole genome shotgun (WGS) entry which is preliminary data.</text>
</comment>
<dbReference type="OrthoDB" id="5573535at2759"/>
<feature type="compositionally biased region" description="Acidic residues" evidence="1">
    <location>
        <begin position="460"/>
        <end position="490"/>
    </location>
</feature>
<evidence type="ECO:0000313" key="3">
    <source>
        <dbReference type="Proteomes" id="UP000780801"/>
    </source>
</evidence>
<feature type="compositionally biased region" description="Acidic residues" evidence="1">
    <location>
        <begin position="86"/>
        <end position="96"/>
    </location>
</feature>
<feature type="region of interest" description="Disordered" evidence="1">
    <location>
        <begin position="83"/>
        <end position="104"/>
    </location>
</feature>
<evidence type="ECO:0000313" key="2">
    <source>
        <dbReference type="EMBL" id="KAF9586559.1"/>
    </source>
</evidence>
<feature type="compositionally biased region" description="Basic and acidic residues" evidence="1">
    <location>
        <begin position="192"/>
        <end position="216"/>
    </location>
</feature>
<sequence length="490" mass="53402">MDASSTTQKRKASSPEASIGATSSEQHDSKKARTTKSSGSKAEQQQHADDCEDPECEGCAEGEIVLQFETTPSATELFQMAREEAAREEEDMENDADGSAGASSGILKPGLSRMAKALYDKALEEFEAFEKANAHIDLHDGGEVAQDVIDTKIQHAACVVAVGNAMPSLEMLEEGNRMFEELQKLTGDQEEDKGKGKGKGKEENEGVENGTRKELQKNGTSLVGSGIAKISLARELRRRAIKAAMPVDEDEQDQKDAFDDEETHRAAATVGKREAGLVQDALKQFERGLVLLKSKGGSVFGQESIRVAQELEEYGVALDMQLNSDLATQVLDSAVQHIAAAQEVNSELVDDNADVLCIKGSCIFSKARLANHHGDESESKRILEEAIQILLKAEEMQGDREDAKTKETLGQAFMMTAVLLEEEDAIMEAYDNATNRLLRALELNPFNDALRQQIDAMQVGDEDEGDGYEDEYEDDDEDDGEVGAEEADDE</sequence>
<organism evidence="2 3">
    <name type="scientific">Lunasporangiospora selenospora</name>
    <dbReference type="NCBI Taxonomy" id="979761"/>
    <lineage>
        <taxon>Eukaryota</taxon>
        <taxon>Fungi</taxon>
        <taxon>Fungi incertae sedis</taxon>
        <taxon>Mucoromycota</taxon>
        <taxon>Mortierellomycotina</taxon>
        <taxon>Mortierellomycetes</taxon>
        <taxon>Mortierellales</taxon>
        <taxon>Mortierellaceae</taxon>
        <taxon>Lunasporangiospora</taxon>
    </lineage>
</organism>
<evidence type="ECO:0000256" key="1">
    <source>
        <dbReference type="SAM" id="MobiDB-lite"/>
    </source>
</evidence>
<dbReference type="Gene3D" id="1.25.40.10">
    <property type="entry name" value="Tetratricopeptide repeat domain"/>
    <property type="match status" value="1"/>
</dbReference>
<feature type="region of interest" description="Disordered" evidence="1">
    <location>
        <begin position="455"/>
        <end position="490"/>
    </location>
</feature>
<accession>A0A9P6G3Z2</accession>
<feature type="region of interest" description="Disordered" evidence="1">
    <location>
        <begin position="1"/>
        <end position="56"/>
    </location>
</feature>
<name>A0A9P6G3Z2_9FUNG</name>
<dbReference type="Proteomes" id="UP000780801">
    <property type="component" value="Unassembled WGS sequence"/>
</dbReference>
<gene>
    <name evidence="2" type="ORF">BGW38_002076</name>
</gene>
<protein>
    <submittedName>
        <fullName evidence="2">Uncharacterized protein</fullName>
    </submittedName>
</protein>
<dbReference type="InterPro" id="IPR011990">
    <property type="entry name" value="TPR-like_helical_dom_sf"/>
</dbReference>
<dbReference type="AlphaFoldDB" id="A0A9P6G3Z2"/>
<keyword evidence="3" id="KW-1185">Reference proteome</keyword>
<dbReference type="EMBL" id="JAABOA010000017">
    <property type="protein sequence ID" value="KAF9586559.1"/>
    <property type="molecule type" value="Genomic_DNA"/>
</dbReference>
<feature type="region of interest" description="Disordered" evidence="1">
    <location>
        <begin position="184"/>
        <end position="218"/>
    </location>
</feature>
<proteinExistence type="predicted"/>
<reference evidence="2" key="1">
    <citation type="journal article" date="2020" name="Fungal Divers.">
        <title>Resolving the Mortierellaceae phylogeny through synthesis of multi-gene phylogenetics and phylogenomics.</title>
        <authorList>
            <person name="Vandepol N."/>
            <person name="Liber J."/>
            <person name="Desiro A."/>
            <person name="Na H."/>
            <person name="Kennedy M."/>
            <person name="Barry K."/>
            <person name="Grigoriev I.V."/>
            <person name="Miller A.N."/>
            <person name="O'Donnell K."/>
            <person name="Stajich J.E."/>
            <person name="Bonito G."/>
        </authorList>
    </citation>
    <scope>NUCLEOTIDE SEQUENCE</scope>
    <source>
        <strain evidence="2">KOD1015</strain>
    </source>
</reference>